<evidence type="ECO:0000313" key="2">
    <source>
        <dbReference type="Proteomes" id="UP001056120"/>
    </source>
</evidence>
<organism evidence="1 2">
    <name type="scientific">Smallanthus sonchifolius</name>
    <dbReference type="NCBI Taxonomy" id="185202"/>
    <lineage>
        <taxon>Eukaryota</taxon>
        <taxon>Viridiplantae</taxon>
        <taxon>Streptophyta</taxon>
        <taxon>Embryophyta</taxon>
        <taxon>Tracheophyta</taxon>
        <taxon>Spermatophyta</taxon>
        <taxon>Magnoliopsida</taxon>
        <taxon>eudicotyledons</taxon>
        <taxon>Gunneridae</taxon>
        <taxon>Pentapetalae</taxon>
        <taxon>asterids</taxon>
        <taxon>campanulids</taxon>
        <taxon>Asterales</taxon>
        <taxon>Asteraceae</taxon>
        <taxon>Asteroideae</taxon>
        <taxon>Heliantheae alliance</taxon>
        <taxon>Millerieae</taxon>
        <taxon>Smallanthus</taxon>
    </lineage>
</organism>
<gene>
    <name evidence="1" type="ORF">L1987_34706</name>
</gene>
<protein>
    <submittedName>
        <fullName evidence="1">Uncharacterized protein</fullName>
    </submittedName>
</protein>
<name>A0ACB9HVE6_9ASTR</name>
<proteinExistence type="predicted"/>
<evidence type="ECO:0000313" key="1">
    <source>
        <dbReference type="EMBL" id="KAI3799408.1"/>
    </source>
</evidence>
<dbReference type="Proteomes" id="UP001056120">
    <property type="component" value="Linkage Group LG11"/>
</dbReference>
<accession>A0ACB9HVE6</accession>
<comment type="caution">
    <text evidence="1">The sequence shown here is derived from an EMBL/GenBank/DDBJ whole genome shotgun (WGS) entry which is preliminary data.</text>
</comment>
<keyword evidence="2" id="KW-1185">Reference proteome</keyword>
<reference evidence="2" key="1">
    <citation type="journal article" date="2022" name="Mol. Ecol. Resour.">
        <title>The genomes of chicory, endive, great burdock and yacon provide insights into Asteraceae palaeo-polyploidization history and plant inulin production.</title>
        <authorList>
            <person name="Fan W."/>
            <person name="Wang S."/>
            <person name="Wang H."/>
            <person name="Wang A."/>
            <person name="Jiang F."/>
            <person name="Liu H."/>
            <person name="Zhao H."/>
            <person name="Xu D."/>
            <person name="Zhang Y."/>
        </authorList>
    </citation>
    <scope>NUCLEOTIDE SEQUENCE [LARGE SCALE GENOMIC DNA]</scope>
    <source>
        <strain evidence="2">cv. Yunnan</strain>
    </source>
</reference>
<sequence>MVPKVGEGRGEYYLAAMGQSWREKRLVNPQSDPYYHWPSSVTHTGSIVKKEHGQVGIDTFVISAMVPSDFVHRWLLALVGDASNFGRV</sequence>
<dbReference type="EMBL" id="CM042028">
    <property type="protein sequence ID" value="KAI3799408.1"/>
    <property type="molecule type" value="Genomic_DNA"/>
</dbReference>
<reference evidence="1 2" key="2">
    <citation type="journal article" date="2022" name="Mol. Ecol. Resour.">
        <title>The genomes of chicory, endive, great burdock and yacon provide insights into Asteraceae paleo-polyploidization history and plant inulin production.</title>
        <authorList>
            <person name="Fan W."/>
            <person name="Wang S."/>
            <person name="Wang H."/>
            <person name="Wang A."/>
            <person name="Jiang F."/>
            <person name="Liu H."/>
            <person name="Zhao H."/>
            <person name="Xu D."/>
            <person name="Zhang Y."/>
        </authorList>
    </citation>
    <scope>NUCLEOTIDE SEQUENCE [LARGE SCALE GENOMIC DNA]</scope>
    <source>
        <strain evidence="2">cv. Yunnan</strain>
        <tissue evidence="1">Leaves</tissue>
    </source>
</reference>